<dbReference type="InterPro" id="IPR004089">
    <property type="entry name" value="MCPsignal_dom"/>
</dbReference>
<feature type="transmembrane region" description="Helical" evidence="6">
    <location>
        <begin position="26"/>
        <end position="47"/>
    </location>
</feature>
<dbReference type="SUPFAM" id="SSF55785">
    <property type="entry name" value="PYP-like sensor domain (PAS domain)"/>
    <property type="match status" value="1"/>
</dbReference>
<evidence type="ECO:0000256" key="1">
    <source>
        <dbReference type="ARBA" id="ARBA00004370"/>
    </source>
</evidence>
<keyword evidence="2" id="KW-0488">Methylation</keyword>
<dbReference type="SUPFAM" id="SSF158472">
    <property type="entry name" value="HAMP domain-like"/>
    <property type="match status" value="1"/>
</dbReference>
<dbReference type="PANTHER" id="PTHR43531">
    <property type="entry name" value="PROTEIN ICFG"/>
    <property type="match status" value="1"/>
</dbReference>
<dbReference type="PROSITE" id="PS50885">
    <property type="entry name" value="HAMP"/>
    <property type="match status" value="2"/>
</dbReference>
<dbReference type="CDD" id="cd11386">
    <property type="entry name" value="MCP_signal"/>
    <property type="match status" value="1"/>
</dbReference>
<dbReference type="InterPro" id="IPR004090">
    <property type="entry name" value="Chemotax_Me-accpt_rcpt"/>
</dbReference>
<keyword evidence="6" id="KW-1133">Transmembrane helix</keyword>
<comment type="similarity">
    <text evidence="3">Belongs to the methyl-accepting chemotaxis (MCP) protein family.</text>
</comment>
<feature type="domain" description="Methyl-accepting transducer" evidence="7">
    <location>
        <begin position="602"/>
        <end position="831"/>
    </location>
</feature>
<dbReference type="GO" id="GO:0005886">
    <property type="term" value="C:plasma membrane"/>
    <property type="evidence" value="ECO:0007669"/>
    <property type="project" value="TreeGrafter"/>
</dbReference>
<feature type="coiled-coil region" evidence="5">
    <location>
        <begin position="802"/>
        <end position="847"/>
    </location>
</feature>
<proteinExistence type="inferred from homology"/>
<evidence type="ECO:0000259" key="9">
    <source>
        <dbReference type="PROSITE" id="PS51753"/>
    </source>
</evidence>
<dbReference type="GO" id="GO:0007165">
    <property type="term" value="P:signal transduction"/>
    <property type="evidence" value="ECO:0007669"/>
    <property type="project" value="UniProtKB-KW"/>
</dbReference>
<keyword evidence="11" id="KW-1185">Reference proteome</keyword>
<dbReference type="Pfam" id="PF00015">
    <property type="entry name" value="MCPsignal"/>
    <property type="match status" value="1"/>
</dbReference>
<organism evidence="10 11">
    <name type="scientific">Azospirillum cavernae</name>
    <dbReference type="NCBI Taxonomy" id="2320860"/>
    <lineage>
        <taxon>Bacteria</taxon>
        <taxon>Pseudomonadati</taxon>
        <taxon>Pseudomonadota</taxon>
        <taxon>Alphaproteobacteria</taxon>
        <taxon>Rhodospirillales</taxon>
        <taxon>Azospirillaceae</taxon>
        <taxon>Azospirillum</taxon>
    </lineage>
</organism>
<dbReference type="InterPro" id="IPR051310">
    <property type="entry name" value="MCP_chemotaxis"/>
</dbReference>
<evidence type="ECO:0000259" key="8">
    <source>
        <dbReference type="PROSITE" id="PS50885"/>
    </source>
</evidence>
<feature type="domain" description="HBM" evidence="9">
    <location>
        <begin position="60"/>
        <end position="303"/>
    </location>
</feature>
<dbReference type="EMBL" id="QYUL01000001">
    <property type="protein sequence ID" value="RJF83385.1"/>
    <property type="molecule type" value="Genomic_DNA"/>
</dbReference>
<dbReference type="SMART" id="SM00283">
    <property type="entry name" value="MA"/>
    <property type="match status" value="1"/>
</dbReference>
<name>A0A418W031_9PROT</name>
<evidence type="ECO:0000259" key="7">
    <source>
        <dbReference type="PROSITE" id="PS50111"/>
    </source>
</evidence>
<dbReference type="FunFam" id="1.10.287.950:FF:000001">
    <property type="entry name" value="Methyl-accepting chemotaxis sensory transducer"/>
    <property type="match status" value="1"/>
</dbReference>
<dbReference type="AlphaFoldDB" id="A0A418W031"/>
<dbReference type="OrthoDB" id="354287at2"/>
<keyword evidence="6" id="KW-0812">Transmembrane</keyword>
<dbReference type="Gene3D" id="6.10.340.10">
    <property type="match status" value="1"/>
</dbReference>
<dbReference type="GO" id="GO:0006935">
    <property type="term" value="P:chemotaxis"/>
    <property type="evidence" value="ECO:0007669"/>
    <property type="project" value="UniProtKB-KW"/>
</dbReference>
<dbReference type="Pfam" id="PF00672">
    <property type="entry name" value="HAMP"/>
    <property type="match status" value="1"/>
</dbReference>
<dbReference type="Gene3D" id="1.10.287.950">
    <property type="entry name" value="Methyl-accepting chemotaxis protein"/>
    <property type="match status" value="1"/>
</dbReference>
<dbReference type="SMART" id="SM00304">
    <property type="entry name" value="HAMP"/>
    <property type="match status" value="2"/>
</dbReference>
<sequence>MTTSRSTPTSTSAGSFLSNLGIAKRLWLVFGLLLALIAVQLGIGILGQNRLNHRLDLVLKAGDLAVFAKDLETRLANQRIQGRDFIFTGDGAALERQRAQRAAFDKAMTDRQGALKASPQAAAFAELAKLHAEYHNQFELVRESRQRFDRTLRERMDPVGARVTVLLEEVIAATANDDKNASLDSQESAKHWITLRFFANRALGLKDAAAAAQVEEQGQELTEHLAGLMTTFRANPAMTATLRDIDARVVDYRAAVKDALTENAAIAQRVAEVGKLVVQINDAIGGIVAAIQSNQKANEAAAEQEATFNTRLSLGLGLLSLLIGVVAANRIGASIIGPINGVKAVMTDLTAGKLTVTVPHTEARDELGDMARAVAAFKDEAVDAARSRIALDRVSANIMMADTDGKILYANGSIMDMFRHAEADLRKALPAFDTKTLLGQNFDLFHRDPGHQRRLLGNLTQTYRGSAKAGGRTFQVVANPVVSRQGEKLGTVIEWRDLTDELAIEAEIGGMVEQAVRGDFSHRIDLTDKSGFFRLVSEGINRLSENVSAVSEELAAALETLSRGDLTRRIEKDYEGVFQRLKNDFNNTVTQLSDTVQRIDSAAASIATASREVAAGSLDLSERTEQQASSLEETAASMEELAATVRSNADNAQQVNSFATDARAAAARGGQVAGNAVDAMRRIEQSSQKISDIIGVIDEIAFQTNLLALNAAVEAARAGDAGRGFAVVAQEVRQLAQRSAQASKEIKALILDSGAQVREGVDLVRSAGNALTEIVTGIGRVADLVSEIARATNEQASGLDEVNIAVAQMDEMTQKNAALVEESTAAARSLEEQADQLREQMTYFTLERRPGDSRRARARA</sequence>
<dbReference type="Proteomes" id="UP000283458">
    <property type="component" value="Unassembled WGS sequence"/>
</dbReference>
<evidence type="ECO:0000256" key="5">
    <source>
        <dbReference type="SAM" id="Coils"/>
    </source>
</evidence>
<dbReference type="GO" id="GO:0004888">
    <property type="term" value="F:transmembrane signaling receptor activity"/>
    <property type="evidence" value="ECO:0007669"/>
    <property type="project" value="InterPro"/>
</dbReference>
<protein>
    <submittedName>
        <fullName evidence="10">Methyl-accepting chemotaxis protein</fullName>
    </submittedName>
</protein>
<feature type="domain" description="HAMP" evidence="8">
    <location>
        <begin position="545"/>
        <end position="597"/>
    </location>
</feature>
<dbReference type="RefSeq" id="WP_119829029.1">
    <property type="nucleotide sequence ID" value="NZ_QYUL01000001.1"/>
</dbReference>
<dbReference type="PANTHER" id="PTHR43531:SF14">
    <property type="entry name" value="METHYL-ACCEPTING CHEMOTAXIS PROTEIN I-RELATED"/>
    <property type="match status" value="1"/>
</dbReference>
<evidence type="ECO:0000256" key="6">
    <source>
        <dbReference type="SAM" id="Phobius"/>
    </source>
</evidence>
<evidence type="ECO:0000313" key="10">
    <source>
        <dbReference type="EMBL" id="RJF83385.1"/>
    </source>
</evidence>
<dbReference type="PRINTS" id="PR00260">
    <property type="entry name" value="CHEMTRNSDUCR"/>
</dbReference>
<evidence type="ECO:0000256" key="3">
    <source>
        <dbReference type="ARBA" id="ARBA00029447"/>
    </source>
</evidence>
<gene>
    <name evidence="10" type="ORF">D3877_01515</name>
</gene>
<evidence type="ECO:0000313" key="11">
    <source>
        <dbReference type="Proteomes" id="UP000283458"/>
    </source>
</evidence>
<accession>A0A418W031</accession>
<dbReference type="SUPFAM" id="SSF58104">
    <property type="entry name" value="Methyl-accepting chemotaxis protein (MCP) signaling domain"/>
    <property type="match status" value="1"/>
</dbReference>
<dbReference type="InterPro" id="IPR003660">
    <property type="entry name" value="HAMP_dom"/>
</dbReference>
<keyword evidence="5" id="KW-0175">Coiled coil</keyword>
<keyword evidence="4" id="KW-0807">Transducer</keyword>
<dbReference type="PROSITE" id="PS51753">
    <property type="entry name" value="HBM"/>
    <property type="match status" value="1"/>
</dbReference>
<evidence type="ECO:0000256" key="2">
    <source>
        <dbReference type="ARBA" id="ARBA00022481"/>
    </source>
</evidence>
<feature type="domain" description="HAMP" evidence="8">
    <location>
        <begin position="333"/>
        <end position="386"/>
    </location>
</feature>
<dbReference type="PROSITE" id="PS50111">
    <property type="entry name" value="CHEMOTAXIS_TRANSDUC_2"/>
    <property type="match status" value="1"/>
</dbReference>
<dbReference type="Pfam" id="PF18947">
    <property type="entry name" value="HAMP_2"/>
    <property type="match status" value="1"/>
</dbReference>
<dbReference type="InterPro" id="IPR035965">
    <property type="entry name" value="PAS-like_dom_sf"/>
</dbReference>
<comment type="caution">
    <text evidence="10">The sequence shown here is derived from an EMBL/GenBank/DDBJ whole genome shotgun (WGS) entry which is preliminary data.</text>
</comment>
<keyword evidence="6" id="KW-0472">Membrane</keyword>
<dbReference type="SMART" id="SM01358">
    <property type="entry name" value="HBM"/>
    <property type="match status" value="1"/>
</dbReference>
<evidence type="ECO:0000256" key="4">
    <source>
        <dbReference type="PROSITE-ProRule" id="PRU00284"/>
    </source>
</evidence>
<comment type="subcellular location">
    <subcellularLocation>
        <location evidence="1">Membrane</location>
    </subcellularLocation>
</comment>
<dbReference type="InterPro" id="IPR032255">
    <property type="entry name" value="HBM"/>
</dbReference>
<reference evidence="10 11" key="1">
    <citation type="submission" date="2018-09" db="EMBL/GenBank/DDBJ databases">
        <authorList>
            <person name="Zhu H."/>
        </authorList>
    </citation>
    <scope>NUCLEOTIDE SEQUENCE [LARGE SCALE GENOMIC DNA]</scope>
    <source>
        <strain evidence="10 11">K2W22B-5</strain>
    </source>
</reference>
<dbReference type="Gene3D" id="3.30.450.20">
    <property type="entry name" value="PAS domain"/>
    <property type="match status" value="1"/>
</dbReference>